<dbReference type="Gene3D" id="3.90.550.10">
    <property type="entry name" value="Spore Coat Polysaccharide Biosynthesis Protein SpsA, Chain A"/>
    <property type="match status" value="2"/>
</dbReference>
<dbReference type="CDD" id="cd00761">
    <property type="entry name" value="Glyco_tranf_GTA_type"/>
    <property type="match status" value="1"/>
</dbReference>
<gene>
    <name evidence="3" type="ORF">E4099_24065</name>
</gene>
<dbReference type="Pfam" id="PF00535">
    <property type="entry name" value="Glycos_transf_2"/>
    <property type="match status" value="1"/>
</dbReference>
<organism evidence="3 4">
    <name type="scientific">Streptomyces palmae</name>
    <dbReference type="NCBI Taxonomy" id="1701085"/>
    <lineage>
        <taxon>Bacteria</taxon>
        <taxon>Bacillati</taxon>
        <taxon>Actinomycetota</taxon>
        <taxon>Actinomycetes</taxon>
        <taxon>Kitasatosporales</taxon>
        <taxon>Streptomycetaceae</taxon>
        <taxon>Streptomyces</taxon>
    </lineage>
</organism>
<dbReference type="Pfam" id="PF04488">
    <property type="entry name" value="Gly_transf_sug"/>
    <property type="match status" value="1"/>
</dbReference>
<dbReference type="OrthoDB" id="277808at2"/>
<evidence type="ECO:0000313" key="4">
    <source>
        <dbReference type="Proteomes" id="UP000297948"/>
    </source>
</evidence>
<dbReference type="SUPFAM" id="SSF53448">
    <property type="entry name" value="Nucleotide-diphospho-sugar transferases"/>
    <property type="match status" value="3"/>
</dbReference>
<dbReference type="InterPro" id="IPR007577">
    <property type="entry name" value="GlycoTrfase_DXD_sugar-bd_CS"/>
</dbReference>
<dbReference type="GO" id="GO:0016740">
    <property type="term" value="F:transferase activity"/>
    <property type="evidence" value="ECO:0007669"/>
    <property type="project" value="UniProtKB-KW"/>
</dbReference>
<dbReference type="RefSeq" id="WP_135341213.1">
    <property type="nucleotide sequence ID" value="NZ_JBHLTX010000045.1"/>
</dbReference>
<dbReference type="PANTHER" id="PTHR43083">
    <property type="entry name" value="MANNAN POLYMERASE II"/>
    <property type="match status" value="1"/>
</dbReference>
<dbReference type="EMBL" id="SRID01000288">
    <property type="protein sequence ID" value="TGA96562.1"/>
    <property type="molecule type" value="Genomic_DNA"/>
</dbReference>
<evidence type="ECO:0000259" key="2">
    <source>
        <dbReference type="Pfam" id="PF00535"/>
    </source>
</evidence>
<proteinExistence type="predicted"/>
<keyword evidence="3" id="KW-0808">Transferase</keyword>
<reference evidence="3 4" key="1">
    <citation type="submission" date="2019-03" db="EMBL/GenBank/DDBJ databases">
        <authorList>
            <person name="Gonzalez-Pimentel J.L."/>
        </authorList>
    </citation>
    <scope>NUCLEOTIDE SEQUENCE [LARGE SCALE GENOMIC DNA]</scope>
    <source>
        <strain evidence="3 4">JCM 31289</strain>
    </source>
</reference>
<dbReference type="Proteomes" id="UP000297948">
    <property type="component" value="Unassembled WGS sequence"/>
</dbReference>
<dbReference type="Gene3D" id="3.90.550.20">
    <property type="match status" value="1"/>
</dbReference>
<dbReference type="InterPro" id="IPR052086">
    <property type="entry name" value="Mannan_Polymerase_Subunit"/>
</dbReference>
<keyword evidence="4" id="KW-1185">Reference proteome</keyword>
<name>A0A4Z0GIH9_9ACTN</name>
<feature type="domain" description="Glycosyltransferase 2-like" evidence="2">
    <location>
        <begin position="275"/>
        <end position="378"/>
    </location>
</feature>
<dbReference type="InterPro" id="IPR001173">
    <property type="entry name" value="Glyco_trans_2-like"/>
</dbReference>
<evidence type="ECO:0000313" key="3">
    <source>
        <dbReference type="EMBL" id="TGA96562.1"/>
    </source>
</evidence>
<dbReference type="Pfam" id="PF03452">
    <property type="entry name" value="Anp1"/>
    <property type="match status" value="1"/>
</dbReference>
<dbReference type="PANTHER" id="PTHR43083:SF6">
    <property type="entry name" value="MANNAN POLYMERASE COMPLEXES SUBUNIT MNN9"/>
    <property type="match status" value="1"/>
</dbReference>
<evidence type="ECO:0000256" key="1">
    <source>
        <dbReference type="SAM" id="MobiDB-lite"/>
    </source>
</evidence>
<protein>
    <submittedName>
        <fullName evidence="3">Glycosyltransferase</fullName>
    </submittedName>
</protein>
<feature type="region of interest" description="Disordered" evidence="1">
    <location>
        <begin position="543"/>
        <end position="568"/>
    </location>
</feature>
<accession>A0A4Z0GIH9</accession>
<dbReference type="AlphaFoldDB" id="A0A4Z0GIH9"/>
<sequence>MSEQSSIPELIHQAWVDADVPARWQNWVDSWRRRHPGWEYRLWTDAESRSFLEEHYPWFLPIYDGYPNPVMRADVIRYFLVDHFGGVYADLDVECLRPTGELLSGRRLVLGCEPPAHTRLPSARRRGLRRIVGNAFIASAPGHPLWAHVHRELVGAHTLTDALDVSGPFFLTRALENAPEDGSITVVGPELLYPKVNPVAARLFGPPEIDQDRAFAVHHGAGSWSAEESWAPRPSQHTRVRFWTSQGLRPLADGAFDLEAQRLRWASGAPAPTVSCLMVTKDRPALAERAIRCFLAQTYQEKELVVVDDSRDDTLERHVRGLGDPRIRFHRLPPDGQTLGALRNIAVDRATGAYVCQWDDDDLCDPERVEVQMAAVLAVGAEACFLARERLWRPARRELAVSHLRVWEGTMLCAKSALPRYPEQRRGEDTPVAAHVVSNSRVVSVDVPELYTYVCHENNTFEPAHFQRIFDVAPQVWTGGDYVEQLLAMAARLPIDPADLAAAATDAASDAPAATEAASDVPVRVEAASDVPTQADVTYDAPAEAETVSGVRTDAGPGTDAGAGSGADDLRTHRARWVVSEPAPAPVADRPSVLVLTPVKDAARFLPGYFDNLRGLDYPHEAISLGLLEGDSQDETWDVLQRALPELERRYRRVTLVRHHAGVRLPGQRWEPGVQRERRAALARVRNHLLSRALSDEQWVLWVDVDVTSYPPDLVQRLLAARKDIVVPHCVSEPNGPSFDLNTFLLRPDARALNWSQWIRDGILQPPRGFGRAHLDELGGHELVRIDSVGGTVLLVRADLHRAGLVFPPVPYRHLIETEGLAALAKDMGTTCWALPGLEVVHPHHWSEPAGRPAVPTV</sequence>
<comment type="caution">
    <text evidence="3">The sequence shown here is derived from an EMBL/GenBank/DDBJ whole genome shotgun (WGS) entry which is preliminary data.</text>
</comment>
<dbReference type="InterPro" id="IPR029044">
    <property type="entry name" value="Nucleotide-diphossugar_trans"/>
</dbReference>